<keyword evidence="1" id="KW-0521">NADP</keyword>
<dbReference type="Gene3D" id="3.90.180.10">
    <property type="entry name" value="Medium-chain alcohol dehydrogenases, catalytic domain"/>
    <property type="match status" value="1"/>
</dbReference>
<sequence length="383" mass="41425">MSLYMSLLSRGFRFTPAAASSIASARLASLSSHFTPPIARYRNRGEKRMASSLPKTMKGVWIEKTGGTEVLQYKTDIPVPEPKEGEVLVKNEFIGINYIDTYYRSGVYPLPHTPYILGREGSGTIAALGTNTPSTLPIGARVAYMGQFAYAEYTAVSSTYTVPIPDSIDSKTAAAALLQALTALTLIRDAYPVQKGDWILVTAAAGGVGLWLVQLLKAVGARIIATASTPEKRELARQNGAEVLLEYYDDDKDKFVAEVLEITGGEGVAAVFDSVGKSTFDSSLAVVKRKGTMVSFGNASGPVTGFALGRLSAKNVKLLRPTLFNYIATADELAAYAKELWSIIEKDKLNVRVHDVYPLEDVVRATNDIESRKTTGKLLLQPL</sequence>
<dbReference type="SUPFAM" id="SSF50129">
    <property type="entry name" value="GroES-like"/>
    <property type="match status" value="1"/>
</dbReference>
<dbReference type="GO" id="GO:0008270">
    <property type="term" value="F:zinc ion binding"/>
    <property type="evidence" value="ECO:0007669"/>
    <property type="project" value="InterPro"/>
</dbReference>
<evidence type="ECO:0000259" key="5">
    <source>
        <dbReference type="SMART" id="SM00829"/>
    </source>
</evidence>
<evidence type="ECO:0000256" key="4">
    <source>
        <dbReference type="ARBA" id="ARBA00070796"/>
    </source>
</evidence>
<protein>
    <recommendedName>
        <fullName evidence="4">Probable quinone oxidoreductase</fullName>
    </recommendedName>
    <alternativeName>
        <fullName evidence="3">NADPH:quinone reductase</fullName>
    </alternativeName>
</protein>
<dbReference type="CDD" id="cd05286">
    <property type="entry name" value="QOR2"/>
    <property type="match status" value="1"/>
</dbReference>
<feature type="domain" description="Enoyl reductase (ER)" evidence="5">
    <location>
        <begin position="66"/>
        <end position="380"/>
    </location>
</feature>
<dbReference type="SMART" id="SM00829">
    <property type="entry name" value="PKS_ER"/>
    <property type="match status" value="1"/>
</dbReference>
<evidence type="ECO:0000256" key="3">
    <source>
        <dbReference type="ARBA" id="ARBA00043088"/>
    </source>
</evidence>
<dbReference type="PROSITE" id="PS01162">
    <property type="entry name" value="QOR_ZETA_CRYSTAL"/>
    <property type="match status" value="1"/>
</dbReference>
<dbReference type="EMBL" id="MU002403">
    <property type="protein sequence ID" value="KAF2786810.1"/>
    <property type="molecule type" value="Genomic_DNA"/>
</dbReference>
<dbReference type="OrthoDB" id="48317at2759"/>
<evidence type="ECO:0000256" key="2">
    <source>
        <dbReference type="ARBA" id="ARBA00023002"/>
    </source>
</evidence>
<evidence type="ECO:0000256" key="1">
    <source>
        <dbReference type="ARBA" id="ARBA00022857"/>
    </source>
</evidence>
<dbReference type="GO" id="GO:0035925">
    <property type="term" value="F:mRNA 3'-UTR AU-rich region binding"/>
    <property type="evidence" value="ECO:0007669"/>
    <property type="project" value="TreeGrafter"/>
</dbReference>
<dbReference type="SUPFAM" id="SSF51735">
    <property type="entry name" value="NAD(P)-binding Rossmann-fold domains"/>
    <property type="match status" value="1"/>
</dbReference>
<accession>A0A6A6WRS2</accession>
<keyword evidence="7" id="KW-1185">Reference proteome</keyword>
<evidence type="ECO:0000313" key="6">
    <source>
        <dbReference type="EMBL" id="KAF2786810.1"/>
    </source>
</evidence>
<proteinExistence type="predicted"/>
<dbReference type="AlphaFoldDB" id="A0A6A6WRS2"/>
<keyword evidence="2" id="KW-0560">Oxidoreductase</keyword>
<dbReference type="Pfam" id="PF00107">
    <property type="entry name" value="ADH_zinc_N"/>
    <property type="match status" value="1"/>
</dbReference>
<dbReference type="GO" id="GO:0005829">
    <property type="term" value="C:cytosol"/>
    <property type="evidence" value="ECO:0007669"/>
    <property type="project" value="TreeGrafter"/>
</dbReference>
<dbReference type="InterPro" id="IPR013149">
    <property type="entry name" value="ADH-like_C"/>
</dbReference>
<dbReference type="FunFam" id="3.40.50.720:FF:000053">
    <property type="entry name" value="Quinone oxidoreductase 1"/>
    <property type="match status" value="1"/>
</dbReference>
<dbReference type="PANTHER" id="PTHR48106:SF13">
    <property type="entry name" value="QUINONE OXIDOREDUCTASE-RELATED"/>
    <property type="match status" value="1"/>
</dbReference>
<gene>
    <name evidence="6" type="ORF">K505DRAFT_330094</name>
</gene>
<dbReference type="InterPro" id="IPR036291">
    <property type="entry name" value="NAD(P)-bd_dom_sf"/>
</dbReference>
<dbReference type="Proteomes" id="UP000799757">
    <property type="component" value="Unassembled WGS sequence"/>
</dbReference>
<dbReference type="Pfam" id="PF08240">
    <property type="entry name" value="ADH_N"/>
    <property type="match status" value="1"/>
</dbReference>
<dbReference type="GO" id="GO:0003960">
    <property type="term" value="F:quinone reductase (NADPH) activity"/>
    <property type="evidence" value="ECO:0007669"/>
    <property type="project" value="InterPro"/>
</dbReference>
<dbReference type="InterPro" id="IPR013154">
    <property type="entry name" value="ADH-like_N"/>
</dbReference>
<dbReference type="InterPro" id="IPR011032">
    <property type="entry name" value="GroES-like_sf"/>
</dbReference>
<name>A0A6A6WRS2_9PLEO</name>
<organism evidence="6 7">
    <name type="scientific">Melanomma pulvis-pyrius CBS 109.77</name>
    <dbReference type="NCBI Taxonomy" id="1314802"/>
    <lineage>
        <taxon>Eukaryota</taxon>
        <taxon>Fungi</taxon>
        <taxon>Dikarya</taxon>
        <taxon>Ascomycota</taxon>
        <taxon>Pezizomycotina</taxon>
        <taxon>Dothideomycetes</taxon>
        <taxon>Pleosporomycetidae</taxon>
        <taxon>Pleosporales</taxon>
        <taxon>Melanommataceae</taxon>
        <taxon>Melanomma</taxon>
    </lineage>
</organism>
<dbReference type="GO" id="GO:0070402">
    <property type="term" value="F:NADPH binding"/>
    <property type="evidence" value="ECO:0007669"/>
    <property type="project" value="TreeGrafter"/>
</dbReference>
<reference evidence="6" key="1">
    <citation type="journal article" date="2020" name="Stud. Mycol.">
        <title>101 Dothideomycetes genomes: a test case for predicting lifestyles and emergence of pathogens.</title>
        <authorList>
            <person name="Haridas S."/>
            <person name="Albert R."/>
            <person name="Binder M."/>
            <person name="Bloem J."/>
            <person name="Labutti K."/>
            <person name="Salamov A."/>
            <person name="Andreopoulos B."/>
            <person name="Baker S."/>
            <person name="Barry K."/>
            <person name="Bills G."/>
            <person name="Bluhm B."/>
            <person name="Cannon C."/>
            <person name="Castanera R."/>
            <person name="Culley D."/>
            <person name="Daum C."/>
            <person name="Ezra D."/>
            <person name="Gonzalez J."/>
            <person name="Henrissat B."/>
            <person name="Kuo A."/>
            <person name="Liang C."/>
            <person name="Lipzen A."/>
            <person name="Lutzoni F."/>
            <person name="Magnuson J."/>
            <person name="Mondo S."/>
            <person name="Nolan M."/>
            <person name="Ohm R."/>
            <person name="Pangilinan J."/>
            <person name="Park H.-J."/>
            <person name="Ramirez L."/>
            <person name="Alfaro M."/>
            <person name="Sun H."/>
            <person name="Tritt A."/>
            <person name="Yoshinaga Y."/>
            <person name="Zwiers L.-H."/>
            <person name="Turgeon B."/>
            <person name="Goodwin S."/>
            <person name="Spatafora J."/>
            <person name="Crous P."/>
            <person name="Grigoriev I."/>
        </authorList>
    </citation>
    <scope>NUCLEOTIDE SEQUENCE</scope>
    <source>
        <strain evidence="6">CBS 109.77</strain>
    </source>
</reference>
<dbReference type="InterPro" id="IPR002364">
    <property type="entry name" value="Quin_OxRdtase/zeta-crystal_CS"/>
</dbReference>
<dbReference type="PANTHER" id="PTHR48106">
    <property type="entry name" value="QUINONE OXIDOREDUCTASE PIG3-RELATED"/>
    <property type="match status" value="1"/>
</dbReference>
<dbReference type="InterPro" id="IPR047618">
    <property type="entry name" value="QOR-like"/>
</dbReference>
<dbReference type="Gene3D" id="3.40.50.720">
    <property type="entry name" value="NAD(P)-binding Rossmann-like Domain"/>
    <property type="match status" value="1"/>
</dbReference>
<dbReference type="InterPro" id="IPR020843">
    <property type="entry name" value="ER"/>
</dbReference>
<evidence type="ECO:0000313" key="7">
    <source>
        <dbReference type="Proteomes" id="UP000799757"/>
    </source>
</evidence>